<proteinExistence type="predicted"/>
<dbReference type="Proteomes" id="UP000541610">
    <property type="component" value="Unassembled WGS sequence"/>
</dbReference>
<dbReference type="Proteomes" id="UP000553632">
    <property type="component" value="Unassembled WGS sequence"/>
</dbReference>
<dbReference type="Proteomes" id="UP000574390">
    <property type="component" value="Unassembled WGS sequence"/>
</dbReference>
<reference evidence="5 6" key="1">
    <citation type="submission" date="2020-04" db="EMBL/GenBank/DDBJ databases">
        <title>Perkinsus olseni comparative genomics.</title>
        <authorList>
            <person name="Bogema D.R."/>
        </authorList>
    </citation>
    <scope>NUCLEOTIDE SEQUENCE [LARGE SCALE GENOMIC DNA]</scope>
    <source>
        <strain evidence="2">00978-12</strain>
        <strain evidence="3">ATCC PRA-205</strain>
        <strain evidence="4 6">ATCC PRA-207</strain>
    </source>
</reference>
<evidence type="ECO:0000313" key="4">
    <source>
        <dbReference type="EMBL" id="KAF4747032.1"/>
    </source>
</evidence>
<evidence type="ECO:0000313" key="2">
    <source>
        <dbReference type="EMBL" id="KAF4687505.1"/>
    </source>
</evidence>
<dbReference type="EMBL" id="JABANO010009338">
    <property type="protein sequence ID" value="KAF4747032.1"/>
    <property type="molecule type" value="Genomic_DNA"/>
</dbReference>
<keyword evidence="6" id="KW-1185">Reference proteome</keyword>
<organism evidence="3 7">
    <name type="scientific">Perkinsus olseni</name>
    <name type="common">Perkinsus atlanticus</name>
    <dbReference type="NCBI Taxonomy" id="32597"/>
    <lineage>
        <taxon>Eukaryota</taxon>
        <taxon>Sar</taxon>
        <taxon>Alveolata</taxon>
        <taxon>Perkinsozoa</taxon>
        <taxon>Perkinsea</taxon>
        <taxon>Perkinsida</taxon>
        <taxon>Perkinsidae</taxon>
        <taxon>Perkinsus</taxon>
    </lineage>
</organism>
<gene>
    <name evidence="2" type="ORF">FOZ60_003828</name>
    <name evidence="3" type="ORF">FOZ62_027752</name>
    <name evidence="4" type="ORF">FOZ63_033930</name>
</gene>
<dbReference type="EMBL" id="JABANP010000183">
    <property type="protein sequence ID" value="KAF4687505.1"/>
    <property type="molecule type" value="Genomic_DNA"/>
</dbReference>
<evidence type="ECO:0000313" key="3">
    <source>
        <dbReference type="EMBL" id="KAF4700576.1"/>
    </source>
</evidence>
<sequence>MISRLIISTLPFFPLVHGNRKCRAAPQPASNHHSGLSQSPVPTPSLEPKPDDNAYMHIGHFVYESEGPSSVKIVFVGLPGDVGMFSVECETAHQSNWFPLHRPEGDRDVIHVVPKTGPVKEEHGVWIDGVEAACPEADGDPTDFSAFHVNDYGDAMVEFEGDFVTLKRTWLPLIPGSYSNGESPLFEVKMHYNIGEGPSGPPGRLMTLN</sequence>
<protein>
    <submittedName>
        <fullName evidence="3">Uncharacterized protein</fullName>
    </submittedName>
</protein>
<evidence type="ECO:0000313" key="5">
    <source>
        <dbReference type="Proteomes" id="UP000541610"/>
    </source>
</evidence>
<feature type="compositionally biased region" description="Polar residues" evidence="1">
    <location>
        <begin position="28"/>
        <end position="40"/>
    </location>
</feature>
<feature type="region of interest" description="Disordered" evidence="1">
    <location>
        <begin position="23"/>
        <end position="50"/>
    </location>
</feature>
<dbReference type="AlphaFoldDB" id="A0A7J6PY41"/>
<name>A0A7J6PY41_PEROL</name>
<evidence type="ECO:0000313" key="6">
    <source>
        <dbReference type="Proteomes" id="UP000553632"/>
    </source>
</evidence>
<evidence type="ECO:0000313" key="7">
    <source>
        <dbReference type="Proteomes" id="UP000574390"/>
    </source>
</evidence>
<dbReference type="EMBL" id="JABANM010033867">
    <property type="protein sequence ID" value="KAF4700576.1"/>
    <property type="molecule type" value="Genomic_DNA"/>
</dbReference>
<accession>A0A7J6PY41</accession>
<evidence type="ECO:0000256" key="1">
    <source>
        <dbReference type="SAM" id="MobiDB-lite"/>
    </source>
</evidence>
<comment type="caution">
    <text evidence="3">The sequence shown here is derived from an EMBL/GenBank/DDBJ whole genome shotgun (WGS) entry which is preliminary data.</text>
</comment>